<dbReference type="STRING" id="573508.A0A1E3BQC6"/>
<gene>
    <name evidence="2" type="ORF">SI65_00717</name>
</gene>
<feature type="compositionally biased region" description="Polar residues" evidence="1">
    <location>
        <begin position="46"/>
        <end position="64"/>
    </location>
</feature>
<evidence type="ECO:0000313" key="2">
    <source>
        <dbReference type="EMBL" id="ODM23128.1"/>
    </source>
</evidence>
<organism evidence="2 3">
    <name type="scientific">Aspergillus cristatus</name>
    <name type="common">Chinese Fuzhuan brick tea-fermentation fungus</name>
    <name type="synonym">Eurotium cristatum</name>
    <dbReference type="NCBI Taxonomy" id="573508"/>
    <lineage>
        <taxon>Eukaryota</taxon>
        <taxon>Fungi</taxon>
        <taxon>Dikarya</taxon>
        <taxon>Ascomycota</taxon>
        <taxon>Pezizomycotina</taxon>
        <taxon>Eurotiomycetes</taxon>
        <taxon>Eurotiomycetidae</taxon>
        <taxon>Eurotiales</taxon>
        <taxon>Aspergillaceae</taxon>
        <taxon>Aspergillus</taxon>
        <taxon>Aspergillus subgen. Aspergillus</taxon>
    </lineage>
</organism>
<feature type="compositionally biased region" description="Basic and acidic residues" evidence="1">
    <location>
        <begin position="82"/>
        <end position="99"/>
    </location>
</feature>
<sequence length="843" mass="97092">MRPALVRLLKRPSAVSVLDSLVSTPLGIEQLELNYKRLRCQNRTISQSTSLNGPEFGSQPSATKESPAAEHNKSNRQPFSFRVHEIGSSREKTDDDIPHPKKYPSAKAPAQDHPRSLALQPERLEFESDIGHTKDIGAKLVDDPARRHDFALWEELLRHRQRHYGDKGTLDIWEGLTIRHGGIELPVDGEHADFLWESFIELGLKRGLLLQEIVTYASELWKKTGKRWDRFHLKVVGGLLERGMVQQAVTWHENLQHPHLSNPNDILHLLEPAISLGAHQMVDQGAIAPGVRAFRQICRKTQVRHIYGPVISRLLQSGLGREALWMHMFFVSHNEHPRRFEDIQRLLQYAMEHTPTHVYQKLETYAMDTFESQRAESNDRNATTAEERVENYMVKEKPFSDELGARLFATRSFNLDMILSGLRMLGVTAIGPQSLREMAVRAHGSQDLLEKLRLLQRSGISVGDSVFARLIRRLAEEKRDILLSDLLHSDQHPDVLEDATMQESLLISYYMTRDWRHYQMTLAILAELSEEGPELFNVHFRKQIVAGHLKSAAKVVDTMTLRGRTLTKDSLDLLVRKALGPRRPGVGPPVRFGLHPSKEVLVVFRILKRAVPKGCHVDADLWVEILKRFGMTHRWYEVRDCSLWLARFYSSLAKPPGNEPWPIHPSDQHKARVAIPPAHYGSDMLKAIFSSQMQAALVSWGFRCRVSLSEAKAYNPFKVKGEQLVPWVRGLVLLRKLEQHGIRLARYWIRRTCRHRLAVLFGRDRLSSRPRNRMLRRENPYDVHQVTQDMNRAWGSHTLFRGWEVKDLHRLVNPPSTKMSLNRTRRTVFRATHLRKGAFVRTR</sequence>
<accession>A0A1E3BQC6</accession>
<reference evidence="2 3" key="1">
    <citation type="journal article" date="2016" name="BMC Genomics">
        <title>Comparative genomic and transcriptomic analyses of the Fuzhuan brick tea-fermentation fungus Aspergillus cristatus.</title>
        <authorList>
            <person name="Ge Y."/>
            <person name="Wang Y."/>
            <person name="Liu Y."/>
            <person name="Tan Y."/>
            <person name="Ren X."/>
            <person name="Zhang X."/>
            <person name="Hyde K.D."/>
            <person name="Liu Y."/>
            <person name="Liu Z."/>
        </authorList>
    </citation>
    <scope>NUCLEOTIDE SEQUENCE [LARGE SCALE GENOMIC DNA]</scope>
    <source>
        <strain evidence="2 3">GZAAS20.1005</strain>
    </source>
</reference>
<feature type="region of interest" description="Disordered" evidence="1">
    <location>
        <begin position="46"/>
        <end position="114"/>
    </location>
</feature>
<proteinExistence type="predicted"/>
<evidence type="ECO:0000313" key="3">
    <source>
        <dbReference type="Proteomes" id="UP000094569"/>
    </source>
</evidence>
<evidence type="ECO:0008006" key="4">
    <source>
        <dbReference type="Google" id="ProtNLM"/>
    </source>
</evidence>
<comment type="caution">
    <text evidence="2">The sequence shown here is derived from an EMBL/GenBank/DDBJ whole genome shotgun (WGS) entry which is preliminary data.</text>
</comment>
<name>A0A1E3BQC6_ASPCR</name>
<evidence type="ECO:0000256" key="1">
    <source>
        <dbReference type="SAM" id="MobiDB-lite"/>
    </source>
</evidence>
<dbReference type="OrthoDB" id="5366531at2759"/>
<dbReference type="VEuPathDB" id="FungiDB:SI65_00717"/>
<keyword evidence="3" id="KW-1185">Reference proteome</keyword>
<dbReference type="AlphaFoldDB" id="A0A1E3BQC6"/>
<dbReference type="Proteomes" id="UP000094569">
    <property type="component" value="Unassembled WGS sequence"/>
</dbReference>
<dbReference type="EMBL" id="JXNT01000001">
    <property type="protein sequence ID" value="ODM23128.1"/>
    <property type="molecule type" value="Genomic_DNA"/>
</dbReference>
<protein>
    <recommendedName>
        <fullName evidence="4">Pentatricopeptide repeat domain-containing protein</fullName>
    </recommendedName>
</protein>